<evidence type="ECO:0000313" key="3">
    <source>
        <dbReference type="Proteomes" id="UP000007058"/>
    </source>
</evidence>
<gene>
    <name evidence="2" type="ordered locus">amb0417</name>
</gene>
<dbReference type="Proteomes" id="UP000007058">
    <property type="component" value="Chromosome"/>
</dbReference>
<keyword evidence="1" id="KW-1133">Transmembrane helix</keyword>
<dbReference type="EMBL" id="AP007255">
    <property type="protein sequence ID" value="BAE49221.1"/>
    <property type="molecule type" value="Genomic_DNA"/>
</dbReference>
<evidence type="ECO:0000313" key="2">
    <source>
        <dbReference type="EMBL" id="BAE49221.1"/>
    </source>
</evidence>
<dbReference type="RefSeq" id="WP_011382861.1">
    <property type="nucleotide sequence ID" value="NC_007626.1"/>
</dbReference>
<keyword evidence="1" id="KW-0812">Transmembrane</keyword>
<name>Q2WAA4_PARM1</name>
<proteinExistence type="predicted"/>
<feature type="transmembrane region" description="Helical" evidence="1">
    <location>
        <begin position="62"/>
        <end position="85"/>
    </location>
</feature>
<dbReference type="KEGG" id="mag:amb0417"/>
<keyword evidence="1" id="KW-0472">Membrane</keyword>
<sequence>MFFGRVMGWLLVGLAVIMASADAVLALGPAEYASIVTADVVTLLAGHAPDITDAGRSATSSLTAAILDMPAWIVVGLMGLSLSVACRKRQRQRRFVFRR</sequence>
<dbReference type="HOGENOM" id="CLU_2330394_0_0_5"/>
<dbReference type="AlphaFoldDB" id="Q2WAA4"/>
<organism evidence="2 3">
    <name type="scientific">Paramagnetospirillum magneticum (strain ATCC 700264 / AMB-1)</name>
    <name type="common">Magnetospirillum magneticum</name>
    <dbReference type="NCBI Taxonomy" id="342108"/>
    <lineage>
        <taxon>Bacteria</taxon>
        <taxon>Pseudomonadati</taxon>
        <taxon>Pseudomonadota</taxon>
        <taxon>Alphaproteobacteria</taxon>
        <taxon>Rhodospirillales</taxon>
        <taxon>Magnetospirillaceae</taxon>
        <taxon>Paramagnetospirillum</taxon>
    </lineage>
</organism>
<evidence type="ECO:0000256" key="1">
    <source>
        <dbReference type="SAM" id="Phobius"/>
    </source>
</evidence>
<keyword evidence="3" id="KW-1185">Reference proteome</keyword>
<accession>Q2WAA4</accession>
<dbReference type="OrthoDB" id="7360798at2"/>
<reference evidence="2 3" key="1">
    <citation type="journal article" date="2005" name="DNA Res.">
        <title>Complete genome sequence of the facultative anaerobic magnetotactic bacterium Magnetospirillum sp. strain AMB-1.</title>
        <authorList>
            <person name="Matsunaga T."/>
            <person name="Okamura Y."/>
            <person name="Fukuda Y."/>
            <person name="Wahyudi A.T."/>
            <person name="Murase Y."/>
            <person name="Takeyama H."/>
        </authorList>
    </citation>
    <scope>NUCLEOTIDE SEQUENCE [LARGE SCALE GENOMIC DNA]</scope>
    <source>
        <strain evidence="3">ATCC 700264 / AMB-1</strain>
    </source>
</reference>
<protein>
    <submittedName>
        <fullName evidence="2">Uncharacterized protein</fullName>
    </submittedName>
</protein>